<organism evidence="1 2">
    <name type="scientific">Rotaria magnacalcarata</name>
    <dbReference type="NCBI Taxonomy" id="392030"/>
    <lineage>
        <taxon>Eukaryota</taxon>
        <taxon>Metazoa</taxon>
        <taxon>Spiralia</taxon>
        <taxon>Gnathifera</taxon>
        <taxon>Rotifera</taxon>
        <taxon>Eurotatoria</taxon>
        <taxon>Bdelloidea</taxon>
        <taxon>Philodinida</taxon>
        <taxon>Philodinidae</taxon>
        <taxon>Rotaria</taxon>
    </lineage>
</organism>
<comment type="caution">
    <text evidence="1">The sequence shown here is derived from an EMBL/GenBank/DDBJ whole genome shotgun (WGS) entry which is preliminary data.</text>
</comment>
<evidence type="ECO:0000313" key="1">
    <source>
        <dbReference type="EMBL" id="CAF4917356.1"/>
    </source>
</evidence>
<gene>
    <name evidence="1" type="ORF">BYL167_LOCUS52822</name>
</gene>
<reference evidence="1" key="1">
    <citation type="submission" date="2021-02" db="EMBL/GenBank/DDBJ databases">
        <authorList>
            <person name="Nowell W R."/>
        </authorList>
    </citation>
    <scope>NUCLEOTIDE SEQUENCE</scope>
</reference>
<evidence type="ECO:0000313" key="2">
    <source>
        <dbReference type="Proteomes" id="UP000681967"/>
    </source>
</evidence>
<name>A0A8S3CII4_9BILA</name>
<protein>
    <submittedName>
        <fullName evidence="1">Uncharacterized protein</fullName>
    </submittedName>
</protein>
<dbReference type="Proteomes" id="UP000681967">
    <property type="component" value="Unassembled WGS sequence"/>
</dbReference>
<feature type="non-terminal residue" evidence="1">
    <location>
        <position position="1"/>
    </location>
</feature>
<proteinExistence type="predicted"/>
<accession>A0A8S3CII4</accession>
<dbReference type="AlphaFoldDB" id="A0A8S3CII4"/>
<dbReference type="EMBL" id="CAJOBH010173181">
    <property type="protein sequence ID" value="CAF4917356.1"/>
    <property type="molecule type" value="Genomic_DNA"/>
</dbReference>
<sequence>QQLSTITSFKRKPDGEHTLTVPSTVPLKKKKLNNGEKAGTNYEALTKALGKIPKKTNNANYLHDN</sequence>